<accession>A0A6G1D1M2</accession>
<name>A0A6G1D1M2_9ORYZ</name>
<dbReference type="PANTHER" id="PTHR33087">
    <property type="entry name" value="OS07G0539200 PROTEIN"/>
    <property type="match status" value="1"/>
</dbReference>
<dbReference type="AlphaFoldDB" id="A0A6G1D1M2"/>
<evidence type="ECO:0000313" key="1">
    <source>
        <dbReference type="EMBL" id="KAF0906588.1"/>
    </source>
</evidence>
<proteinExistence type="predicted"/>
<protein>
    <submittedName>
        <fullName evidence="1">Uncharacterized protein</fullName>
    </submittedName>
</protein>
<gene>
    <name evidence="1" type="ORF">E2562_012041</name>
</gene>
<dbReference type="PANTHER" id="PTHR33087:SF31">
    <property type="entry name" value="OS06G0482850 PROTEIN"/>
    <property type="match status" value="1"/>
</dbReference>
<dbReference type="InterPro" id="IPR053253">
    <property type="entry name" value="Sex_diff_modulator"/>
</dbReference>
<reference evidence="1 2" key="1">
    <citation type="submission" date="2019-11" db="EMBL/GenBank/DDBJ databases">
        <title>Whole genome sequence of Oryza granulata.</title>
        <authorList>
            <person name="Li W."/>
        </authorList>
    </citation>
    <scope>NUCLEOTIDE SEQUENCE [LARGE SCALE GENOMIC DNA]</scope>
    <source>
        <strain evidence="2">cv. Menghai</strain>
        <tissue evidence="1">Leaf</tissue>
    </source>
</reference>
<dbReference type="OrthoDB" id="693750at2759"/>
<evidence type="ECO:0000313" key="2">
    <source>
        <dbReference type="Proteomes" id="UP000479710"/>
    </source>
</evidence>
<organism evidence="1 2">
    <name type="scientific">Oryza meyeriana var. granulata</name>
    <dbReference type="NCBI Taxonomy" id="110450"/>
    <lineage>
        <taxon>Eukaryota</taxon>
        <taxon>Viridiplantae</taxon>
        <taxon>Streptophyta</taxon>
        <taxon>Embryophyta</taxon>
        <taxon>Tracheophyta</taxon>
        <taxon>Spermatophyta</taxon>
        <taxon>Magnoliopsida</taxon>
        <taxon>Liliopsida</taxon>
        <taxon>Poales</taxon>
        <taxon>Poaceae</taxon>
        <taxon>BOP clade</taxon>
        <taxon>Oryzoideae</taxon>
        <taxon>Oryzeae</taxon>
        <taxon>Oryzinae</taxon>
        <taxon>Oryza</taxon>
        <taxon>Oryza meyeriana</taxon>
    </lineage>
</organism>
<dbReference type="EMBL" id="SPHZ02000007">
    <property type="protein sequence ID" value="KAF0906588.1"/>
    <property type="molecule type" value="Genomic_DNA"/>
</dbReference>
<dbReference type="Proteomes" id="UP000479710">
    <property type="component" value="Unassembled WGS sequence"/>
</dbReference>
<sequence length="302" mass="33944">MAGDLRDLASRPEVDFCVVAATGKIERLRERFTARSVVAWSVDNDGQRVELSTFADEVRAAYRIRRSNVQEPRLVTGAGREFHFGPWTERLHSEEDVFRFRVRLCIEGVPMHARTQEVAAKIVGRRCAIQYVEEYSQRRNYNRSYDLWAWTSDPNNIPKAGTEALLDLLEHHLDRMLHEASIQRSMYSPDTNEPHPASPVFAPSVASQMVAVGDTPLAARTPLTTTSPGQLVDAFLSEVTTLVQQPMLPIPDAKQRRPCCTKHFKKLLSPSSMKTIAAIVEKGGCKNLWLRAGKKSATMMPV</sequence>
<keyword evidence="2" id="KW-1185">Reference proteome</keyword>
<comment type="caution">
    <text evidence="1">The sequence shown here is derived from an EMBL/GenBank/DDBJ whole genome shotgun (WGS) entry which is preliminary data.</text>
</comment>